<comment type="caution">
    <text evidence="8">The sequence shown here is derived from an EMBL/GenBank/DDBJ whole genome shotgun (WGS) entry which is preliminary data.</text>
</comment>
<dbReference type="EMBL" id="UYJE01007692">
    <property type="protein sequence ID" value="VDI57117.1"/>
    <property type="molecule type" value="Genomic_DNA"/>
</dbReference>
<evidence type="ECO:0000256" key="5">
    <source>
        <dbReference type="ARBA" id="ARBA00023319"/>
    </source>
</evidence>
<dbReference type="OrthoDB" id="6140914at2759"/>
<evidence type="ECO:0000256" key="4">
    <source>
        <dbReference type="ARBA" id="ARBA00023180"/>
    </source>
</evidence>
<evidence type="ECO:0000313" key="8">
    <source>
        <dbReference type="EMBL" id="VDI57117.1"/>
    </source>
</evidence>
<evidence type="ECO:0000259" key="7">
    <source>
        <dbReference type="PROSITE" id="PS50835"/>
    </source>
</evidence>
<keyword evidence="4" id="KW-0325">Glycoprotein</keyword>
<feature type="domain" description="Ig-like" evidence="7">
    <location>
        <begin position="52"/>
        <end position="244"/>
    </location>
</feature>
<keyword evidence="5" id="KW-0393">Immunoglobulin domain</keyword>
<keyword evidence="6" id="KW-1133">Transmembrane helix</keyword>
<protein>
    <recommendedName>
        <fullName evidence="7">Ig-like domain-containing protein</fullName>
    </recommendedName>
</protein>
<dbReference type="PANTHER" id="PTHR11640:SF31">
    <property type="entry name" value="IRREGULAR CHIASM C-ROUGHEST PROTEIN-RELATED"/>
    <property type="match status" value="1"/>
</dbReference>
<dbReference type="AlphaFoldDB" id="A0A8B6G0U4"/>
<keyword evidence="9" id="KW-1185">Reference proteome</keyword>
<evidence type="ECO:0000256" key="6">
    <source>
        <dbReference type="SAM" id="Phobius"/>
    </source>
</evidence>
<dbReference type="Proteomes" id="UP000596742">
    <property type="component" value="Unassembled WGS sequence"/>
</dbReference>
<keyword evidence="6" id="KW-0812">Transmembrane</keyword>
<keyword evidence="2 6" id="KW-0472">Membrane</keyword>
<dbReference type="GO" id="GO:0098609">
    <property type="term" value="P:cell-cell adhesion"/>
    <property type="evidence" value="ECO:0007669"/>
    <property type="project" value="TreeGrafter"/>
</dbReference>
<evidence type="ECO:0000256" key="1">
    <source>
        <dbReference type="ARBA" id="ARBA00004479"/>
    </source>
</evidence>
<reference evidence="8" key="1">
    <citation type="submission" date="2018-11" db="EMBL/GenBank/DDBJ databases">
        <authorList>
            <person name="Alioto T."/>
            <person name="Alioto T."/>
        </authorList>
    </citation>
    <scope>NUCLEOTIDE SEQUENCE</scope>
</reference>
<dbReference type="InterPro" id="IPR051275">
    <property type="entry name" value="Cell_adhesion_signaling"/>
</dbReference>
<comment type="subcellular location">
    <subcellularLocation>
        <location evidence="1">Membrane</location>
        <topology evidence="1">Single-pass type I membrane protein</topology>
    </subcellularLocation>
</comment>
<feature type="transmembrane region" description="Helical" evidence="6">
    <location>
        <begin position="373"/>
        <end position="396"/>
    </location>
</feature>
<dbReference type="GO" id="GO:0050839">
    <property type="term" value="F:cell adhesion molecule binding"/>
    <property type="evidence" value="ECO:0007669"/>
    <property type="project" value="TreeGrafter"/>
</dbReference>
<organism evidence="8 9">
    <name type="scientific">Mytilus galloprovincialis</name>
    <name type="common">Mediterranean mussel</name>
    <dbReference type="NCBI Taxonomy" id="29158"/>
    <lineage>
        <taxon>Eukaryota</taxon>
        <taxon>Metazoa</taxon>
        <taxon>Spiralia</taxon>
        <taxon>Lophotrochozoa</taxon>
        <taxon>Mollusca</taxon>
        <taxon>Bivalvia</taxon>
        <taxon>Autobranchia</taxon>
        <taxon>Pteriomorphia</taxon>
        <taxon>Mytilida</taxon>
        <taxon>Mytiloidea</taxon>
        <taxon>Mytilidae</taxon>
        <taxon>Mytilinae</taxon>
        <taxon>Mytilus</taxon>
    </lineage>
</organism>
<evidence type="ECO:0000256" key="2">
    <source>
        <dbReference type="ARBA" id="ARBA00023136"/>
    </source>
</evidence>
<dbReference type="Pfam" id="PF08205">
    <property type="entry name" value="C2-set_2"/>
    <property type="match status" value="1"/>
</dbReference>
<dbReference type="InterPro" id="IPR013783">
    <property type="entry name" value="Ig-like_fold"/>
</dbReference>
<keyword evidence="3" id="KW-1015">Disulfide bond</keyword>
<dbReference type="Gene3D" id="2.60.40.10">
    <property type="entry name" value="Immunoglobulins"/>
    <property type="match status" value="3"/>
</dbReference>
<dbReference type="GO" id="GO:0005911">
    <property type="term" value="C:cell-cell junction"/>
    <property type="evidence" value="ECO:0007669"/>
    <property type="project" value="TreeGrafter"/>
</dbReference>
<dbReference type="InterPro" id="IPR036179">
    <property type="entry name" value="Ig-like_dom_sf"/>
</dbReference>
<dbReference type="PROSITE" id="PS50835">
    <property type="entry name" value="IG_LIKE"/>
    <property type="match status" value="1"/>
</dbReference>
<evidence type="ECO:0000256" key="3">
    <source>
        <dbReference type="ARBA" id="ARBA00023157"/>
    </source>
</evidence>
<dbReference type="SUPFAM" id="SSF48726">
    <property type="entry name" value="Immunoglobulin"/>
    <property type="match status" value="2"/>
</dbReference>
<accession>A0A8B6G0U4</accession>
<dbReference type="GO" id="GO:0005886">
    <property type="term" value="C:plasma membrane"/>
    <property type="evidence" value="ECO:0007669"/>
    <property type="project" value="TreeGrafter"/>
</dbReference>
<proteinExistence type="predicted"/>
<dbReference type="InterPro" id="IPR013162">
    <property type="entry name" value="CD80_C2-set"/>
</dbReference>
<evidence type="ECO:0000313" key="9">
    <source>
        <dbReference type="Proteomes" id="UP000596742"/>
    </source>
</evidence>
<gene>
    <name evidence="8" type="ORF">MGAL_10B079665</name>
</gene>
<dbReference type="PANTHER" id="PTHR11640">
    <property type="entry name" value="NEPHRIN"/>
    <property type="match status" value="1"/>
</dbReference>
<name>A0A8B6G0U4_MYTGA</name>
<sequence>MAQNDRAGSRYLMTDVEDTGGRVDGGLHLRTLKVVLNMFQELLHVIGLRIKPNITPFSPDTLDTEETTSFNISCQSYGSRPTAFIYWLIGQQNSNVTSNSSTESIHDSSTNTYTVISTLKYRVDRRYNGQKLIFRASNVAGYMETSLTLNVKYAPTVNVENKTFSYNQSQRQIRSTLDGNPTINTCNWHHRSKYGEHIRDFMVNNQILTLPTVPKHQLYQDTGEYICTAENGISGLNGQVKQIGSGYVTSNAPPVITADNKDNTIQYGTLGQSTELKINVYSIPKYSNIRWYKGSILLGPKKYVTMEEPAVVKDVFHGVNVHLDGNRVTLTITDLQKADFTTYTLRLYYGSQYVVHEVTLKSVEAHRASKTDVIIGATTGVLVALLVMCIIIILVLKSKKGKTIHSETKIDLHIFQL</sequence>
<dbReference type="InterPro" id="IPR007110">
    <property type="entry name" value="Ig-like_dom"/>
</dbReference>